<reference evidence="1" key="1">
    <citation type="submission" date="2018-12" db="EMBL/GenBank/DDBJ databases">
        <title>Three Rhizobium rhizogenes strains isolated from the same crown gall tumor carry diverse plasmids.</title>
        <authorList>
            <person name="Pulawska J."/>
            <person name="Kuzmanovic N."/>
        </authorList>
    </citation>
    <scope>NUCLEOTIDE SEQUENCE</scope>
    <source>
        <strain evidence="1">C5.7</strain>
        <plasmid evidence="1">pC5.7b</plasmid>
    </source>
</reference>
<keyword evidence="1" id="KW-0614">Plasmid</keyword>
<dbReference type="EMBL" id="MK318968">
    <property type="protein sequence ID" value="QCL09297.1"/>
    <property type="molecule type" value="Genomic_DNA"/>
</dbReference>
<geneLocation type="plasmid" evidence="1">
    <name>pC5.7b</name>
</geneLocation>
<dbReference type="AlphaFoldDB" id="A0A7S4ZRH8"/>
<name>A0A7S4ZRH8_RHIRH</name>
<gene>
    <name evidence="1" type="ORF">pC5.7b_430</name>
</gene>
<evidence type="ECO:0000313" key="1">
    <source>
        <dbReference type="EMBL" id="QCL09297.1"/>
    </source>
</evidence>
<organism evidence="1">
    <name type="scientific">Rhizobium rhizogenes</name>
    <name type="common">Agrobacterium rhizogenes</name>
    <dbReference type="NCBI Taxonomy" id="359"/>
    <lineage>
        <taxon>Bacteria</taxon>
        <taxon>Pseudomonadati</taxon>
        <taxon>Pseudomonadota</taxon>
        <taxon>Alphaproteobacteria</taxon>
        <taxon>Hyphomicrobiales</taxon>
        <taxon>Rhizobiaceae</taxon>
        <taxon>Rhizobium/Agrobacterium group</taxon>
        <taxon>Rhizobium</taxon>
    </lineage>
</organism>
<sequence length="40" mass="4277">MSSDRCHAGGGRASVSGEIILLRTRLVVGRRDRARSGDHA</sequence>
<protein>
    <submittedName>
        <fullName evidence="1">Uncharacterized protein</fullName>
    </submittedName>
</protein>
<proteinExistence type="predicted"/>
<accession>A0A7S4ZRH8</accession>